<comment type="caution">
    <text evidence="2">The sequence shown here is derived from an EMBL/GenBank/DDBJ whole genome shotgun (WGS) entry which is preliminary data.</text>
</comment>
<dbReference type="PANTHER" id="PTHR34202:SF1">
    <property type="entry name" value="UPF0548 PROTEIN"/>
    <property type="match status" value="1"/>
</dbReference>
<sequence>MRDTWPETFAALAAADLTYAEVGATRDASLPSAYGHVLRDVVVGKGRGAFEQAAEGLFTWQMHREAGLAPVSTAQRAAVGAIVVLRAGLGPARLAIPCRVVYTEEESDRRGFAYGTLPGHPECGEEAFLVRYTTSGEVHVRIRAFSRPASLLARAGEPLSRLAQAYATSRYITAIRRLANSAG</sequence>
<reference evidence="2 3" key="1">
    <citation type="journal article" date="2019" name="Int. J. Syst. Evol. Microbiol.">
        <title>The Global Catalogue of Microorganisms (GCM) 10K type strain sequencing project: providing services to taxonomists for standard genome sequencing and annotation.</title>
        <authorList>
            <consortium name="The Broad Institute Genomics Platform"/>
            <consortium name="The Broad Institute Genome Sequencing Center for Infectious Disease"/>
            <person name="Wu L."/>
            <person name="Ma J."/>
        </authorList>
    </citation>
    <scope>NUCLEOTIDE SEQUENCE [LARGE SCALE GENOMIC DNA]</scope>
    <source>
        <strain evidence="2 3">JCM 3367</strain>
    </source>
</reference>
<dbReference type="Pfam" id="PF09348">
    <property type="entry name" value="DUF1990"/>
    <property type="match status" value="1"/>
</dbReference>
<evidence type="ECO:0000313" key="3">
    <source>
        <dbReference type="Proteomes" id="UP001499978"/>
    </source>
</evidence>
<evidence type="ECO:0000313" key="2">
    <source>
        <dbReference type="EMBL" id="GAA2532524.1"/>
    </source>
</evidence>
<dbReference type="InterPro" id="IPR014457">
    <property type="entry name" value="UCP010260"/>
</dbReference>
<evidence type="ECO:0000259" key="1">
    <source>
        <dbReference type="Pfam" id="PF09348"/>
    </source>
</evidence>
<proteinExistence type="predicted"/>
<feature type="domain" description="DUF1990" evidence="1">
    <location>
        <begin position="18"/>
        <end position="173"/>
    </location>
</feature>
<protein>
    <submittedName>
        <fullName evidence="2">DUF1990 family protein</fullName>
    </submittedName>
</protein>
<name>A0ABN3NRJ9_9ACTN</name>
<gene>
    <name evidence="2" type="ORF">GCM10010201_35020</name>
</gene>
<dbReference type="PANTHER" id="PTHR34202">
    <property type="entry name" value="UPF0548 PROTEIN"/>
    <property type="match status" value="1"/>
</dbReference>
<dbReference type="PIRSF" id="PIRSF010260">
    <property type="entry name" value="UCP010260"/>
    <property type="match status" value="1"/>
</dbReference>
<dbReference type="RefSeq" id="WP_344174496.1">
    <property type="nucleotide sequence ID" value="NZ_BAAARY010000034.1"/>
</dbReference>
<dbReference type="Proteomes" id="UP001499978">
    <property type="component" value="Unassembled WGS sequence"/>
</dbReference>
<dbReference type="EMBL" id="BAAARY010000034">
    <property type="protein sequence ID" value="GAA2532524.1"/>
    <property type="molecule type" value="Genomic_DNA"/>
</dbReference>
<keyword evidence="3" id="KW-1185">Reference proteome</keyword>
<accession>A0ABN3NRJ9</accession>
<dbReference type="InterPro" id="IPR018960">
    <property type="entry name" value="DUF1990"/>
</dbReference>
<organism evidence="2 3">
    <name type="scientific">Pilimelia columellifera subsp. columellifera</name>
    <dbReference type="NCBI Taxonomy" id="706583"/>
    <lineage>
        <taxon>Bacteria</taxon>
        <taxon>Bacillati</taxon>
        <taxon>Actinomycetota</taxon>
        <taxon>Actinomycetes</taxon>
        <taxon>Micromonosporales</taxon>
        <taxon>Micromonosporaceae</taxon>
        <taxon>Pilimelia</taxon>
    </lineage>
</organism>